<gene>
    <name evidence="1" type="ORF">RHMOL_Rhmol10G0013200</name>
</gene>
<dbReference type="Proteomes" id="UP001062846">
    <property type="component" value="Chromosome 10"/>
</dbReference>
<name>A0ACC0LXL6_RHOML</name>
<dbReference type="EMBL" id="CM046397">
    <property type="protein sequence ID" value="KAI8533471.1"/>
    <property type="molecule type" value="Genomic_DNA"/>
</dbReference>
<comment type="caution">
    <text evidence="1">The sequence shown here is derived from an EMBL/GenBank/DDBJ whole genome shotgun (WGS) entry which is preliminary data.</text>
</comment>
<protein>
    <submittedName>
        <fullName evidence="1">Uncharacterized protein</fullName>
    </submittedName>
</protein>
<organism evidence="1 2">
    <name type="scientific">Rhododendron molle</name>
    <name type="common">Chinese azalea</name>
    <name type="synonym">Azalea mollis</name>
    <dbReference type="NCBI Taxonomy" id="49168"/>
    <lineage>
        <taxon>Eukaryota</taxon>
        <taxon>Viridiplantae</taxon>
        <taxon>Streptophyta</taxon>
        <taxon>Embryophyta</taxon>
        <taxon>Tracheophyta</taxon>
        <taxon>Spermatophyta</taxon>
        <taxon>Magnoliopsida</taxon>
        <taxon>eudicotyledons</taxon>
        <taxon>Gunneridae</taxon>
        <taxon>Pentapetalae</taxon>
        <taxon>asterids</taxon>
        <taxon>Ericales</taxon>
        <taxon>Ericaceae</taxon>
        <taxon>Ericoideae</taxon>
        <taxon>Rhodoreae</taxon>
        <taxon>Rhododendron</taxon>
    </lineage>
</organism>
<reference evidence="1" key="1">
    <citation type="submission" date="2022-02" db="EMBL/GenBank/DDBJ databases">
        <title>Plant Genome Project.</title>
        <authorList>
            <person name="Zhang R.-G."/>
        </authorList>
    </citation>
    <scope>NUCLEOTIDE SEQUENCE</scope>
    <source>
        <strain evidence="1">AT1</strain>
    </source>
</reference>
<accession>A0ACC0LXL6</accession>
<evidence type="ECO:0000313" key="1">
    <source>
        <dbReference type="EMBL" id="KAI8533471.1"/>
    </source>
</evidence>
<sequence>MRRNLGGISGKKLGENSWNLGGGGGGERFGNGNNGGDSGGDSVAMDNLEEGGPSVRAVEDRGRGKAVIVGEDVEGGESDRDSDSDSDSDYACSGLRDSSSSDGDGEEIYDFEEGGPSVKAVKDIGKSVIVGEDEERECGSDSSDEIGSIISSSDGEEVKSKRKGKRKVKLPEFNEERDMKNPKLVHGMLFPNVRVFRSLLKEFHLRNGSEYKYIKNESKRVTVRCKYEDEEHPCTWRLHASRVGETTTFQIKKINGVHTCPRKYHNQWASAGHNARTCNAKVGQSSTTADVVEANPLQAIGVVTRSRASGGCPTASAGRGFQVSTDEGLVARGRRLTSGDRGRGVTGGPSGRGVTGGGRGRGVTSGGRGRGVIDAGRGMREGSGLLGGGRGMARGRGMTRGRGMARGGRSGFGRGGGATTDGRGFAGVGRGIARGGATTDSATDRTIGGSKGGPTGSPKGSATKTMFKHGKLVTWKSAAGGGSQNDWKIARLGDGVFSSKVTMGPSKGLTQ</sequence>
<keyword evidence="2" id="KW-1185">Reference proteome</keyword>
<proteinExistence type="predicted"/>
<evidence type="ECO:0000313" key="2">
    <source>
        <dbReference type="Proteomes" id="UP001062846"/>
    </source>
</evidence>